<feature type="region of interest" description="Disordered" evidence="1">
    <location>
        <begin position="1"/>
        <end position="33"/>
    </location>
</feature>
<feature type="region of interest" description="Disordered" evidence="1">
    <location>
        <begin position="353"/>
        <end position="383"/>
    </location>
</feature>
<reference evidence="2" key="2">
    <citation type="submission" date="2021-04" db="EMBL/GenBank/DDBJ databases">
        <authorList>
            <person name="Gilroy R."/>
        </authorList>
    </citation>
    <scope>NUCLEOTIDE SEQUENCE</scope>
    <source>
        <strain evidence="2">ChiHjej13B12-4958</strain>
    </source>
</reference>
<evidence type="ECO:0000313" key="3">
    <source>
        <dbReference type="Proteomes" id="UP000823858"/>
    </source>
</evidence>
<sequence length="383" mass="42258">MFFRGRRRRRATQQIQQEDLHSRSVVDTDGPDQMFPHLTAERADLLREEAMQALHDEGFDTVWRPDGYIAATPEGRPSAPPRLVGLDNLSLRIAQEPVDTPRSDIARFVRTFVRTVVTDAEVDIDALPDADFLRGLKVRMMPTEMLQATPGNTAGNPNFQDGVREITEDLSAALVLDTDAAVITLNDDHLTAHGGDTTDGLSDLHRVGHRNTWQELVDTPVNVTRVTGDDPGARFWALDSESFFLATAPLFLDQFLARYIPGLDTSEGVLVAVPHRHLVLVREVSMGTDLLEGINAMTSAAVHQFTENPGAVSPRLYLDHNGELNAFTGVTTRDNGQQVLQVYPDEHLMRRLNEGDGIDGVDGIEYGNPDDPDGPERPNGDDV</sequence>
<feature type="compositionally biased region" description="Basic residues" evidence="1">
    <location>
        <begin position="1"/>
        <end position="11"/>
    </location>
</feature>
<evidence type="ECO:0000313" key="2">
    <source>
        <dbReference type="EMBL" id="HJC84841.1"/>
    </source>
</evidence>
<name>A0A9D2QC52_9CORY</name>
<accession>A0A9D2QC52</accession>
<feature type="compositionally biased region" description="Basic and acidic residues" evidence="1">
    <location>
        <begin position="374"/>
        <end position="383"/>
    </location>
</feature>
<evidence type="ECO:0000256" key="1">
    <source>
        <dbReference type="SAM" id="MobiDB-lite"/>
    </source>
</evidence>
<reference evidence="2" key="1">
    <citation type="journal article" date="2021" name="PeerJ">
        <title>Extensive microbial diversity within the chicken gut microbiome revealed by metagenomics and culture.</title>
        <authorList>
            <person name="Gilroy R."/>
            <person name="Ravi A."/>
            <person name="Getino M."/>
            <person name="Pursley I."/>
            <person name="Horton D.L."/>
            <person name="Alikhan N.F."/>
            <person name="Baker D."/>
            <person name="Gharbi K."/>
            <person name="Hall N."/>
            <person name="Watson M."/>
            <person name="Adriaenssens E.M."/>
            <person name="Foster-Nyarko E."/>
            <person name="Jarju S."/>
            <person name="Secka A."/>
            <person name="Antonio M."/>
            <person name="Oren A."/>
            <person name="Chaudhuri R.R."/>
            <person name="La Ragione R."/>
            <person name="Hildebrand F."/>
            <person name="Pallen M.J."/>
        </authorList>
    </citation>
    <scope>NUCLEOTIDE SEQUENCE</scope>
    <source>
        <strain evidence="2">ChiHjej13B12-4958</strain>
    </source>
</reference>
<dbReference type="EMBL" id="DWVP01000010">
    <property type="protein sequence ID" value="HJC84841.1"/>
    <property type="molecule type" value="Genomic_DNA"/>
</dbReference>
<gene>
    <name evidence="2" type="ORF">H9751_04715</name>
</gene>
<proteinExistence type="predicted"/>
<organism evidence="2 3">
    <name type="scientific">Candidatus Corynebacterium faecigallinarum</name>
    <dbReference type="NCBI Taxonomy" id="2838528"/>
    <lineage>
        <taxon>Bacteria</taxon>
        <taxon>Bacillati</taxon>
        <taxon>Actinomycetota</taxon>
        <taxon>Actinomycetes</taxon>
        <taxon>Mycobacteriales</taxon>
        <taxon>Corynebacteriaceae</taxon>
        <taxon>Corynebacterium</taxon>
    </lineage>
</organism>
<dbReference type="Proteomes" id="UP000823858">
    <property type="component" value="Unassembled WGS sequence"/>
</dbReference>
<protein>
    <submittedName>
        <fullName evidence="2">Uncharacterized protein</fullName>
    </submittedName>
</protein>
<comment type="caution">
    <text evidence="2">The sequence shown here is derived from an EMBL/GenBank/DDBJ whole genome shotgun (WGS) entry which is preliminary data.</text>
</comment>
<dbReference type="AlphaFoldDB" id="A0A9D2QC52"/>